<dbReference type="AlphaFoldDB" id="A0AA39I4N7"/>
<proteinExistence type="predicted"/>
<dbReference type="SMART" id="SM00584">
    <property type="entry name" value="TLDc"/>
    <property type="match status" value="1"/>
</dbReference>
<name>A0AA39I4N7_9BILA</name>
<evidence type="ECO:0000256" key="1">
    <source>
        <dbReference type="SAM" id="MobiDB-lite"/>
    </source>
</evidence>
<gene>
    <name evidence="3" type="ORF">QR680_012637</name>
</gene>
<keyword evidence="4" id="KW-1185">Reference proteome</keyword>
<organism evidence="3 4">
    <name type="scientific">Steinernema hermaphroditum</name>
    <dbReference type="NCBI Taxonomy" id="289476"/>
    <lineage>
        <taxon>Eukaryota</taxon>
        <taxon>Metazoa</taxon>
        <taxon>Ecdysozoa</taxon>
        <taxon>Nematoda</taxon>
        <taxon>Chromadorea</taxon>
        <taxon>Rhabditida</taxon>
        <taxon>Tylenchina</taxon>
        <taxon>Panagrolaimomorpha</taxon>
        <taxon>Strongyloidoidea</taxon>
        <taxon>Steinernematidae</taxon>
        <taxon>Steinernema</taxon>
    </lineage>
</organism>
<reference evidence="3" key="1">
    <citation type="submission" date="2023-06" db="EMBL/GenBank/DDBJ databases">
        <title>Genomic analysis of the entomopathogenic nematode Steinernema hermaphroditum.</title>
        <authorList>
            <person name="Schwarz E.M."/>
            <person name="Heppert J.K."/>
            <person name="Baniya A."/>
            <person name="Schwartz H.T."/>
            <person name="Tan C.-H."/>
            <person name="Antoshechkin I."/>
            <person name="Sternberg P.W."/>
            <person name="Goodrich-Blair H."/>
            <person name="Dillman A.R."/>
        </authorList>
    </citation>
    <scope>NUCLEOTIDE SEQUENCE</scope>
    <source>
        <strain evidence="3">PS9179</strain>
        <tissue evidence="3">Whole animal</tissue>
    </source>
</reference>
<dbReference type="InterPro" id="IPR006571">
    <property type="entry name" value="TLDc_dom"/>
</dbReference>
<comment type="caution">
    <text evidence="3">The sequence shown here is derived from an EMBL/GenBank/DDBJ whole genome shotgun (WGS) entry which is preliminary data.</text>
</comment>
<dbReference type="PROSITE" id="PS51886">
    <property type="entry name" value="TLDC"/>
    <property type="match status" value="1"/>
</dbReference>
<evidence type="ECO:0000313" key="4">
    <source>
        <dbReference type="Proteomes" id="UP001175271"/>
    </source>
</evidence>
<feature type="region of interest" description="Disordered" evidence="1">
    <location>
        <begin position="1"/>
        <end position="26"/>
    </location>
</feature>
<sequence length="386" mass="42845">MGNTKSAESKSGAPSTTGPESPRHLNPRIVAAYKRLTGGAEEGLRLQHFQDACGDPLATNLWKYLGEDSVSPEDSMSIDVFGRHALSLVGTSTDVYVMLLMPVHHLLRVCFEAAGVEAVQGDQKFISLLVEEMESTGKETENIVQWNNSICPKLCSAVQAKVLNAFYGILEVKKDYSSDILSPAQMFYLQSCLPSKFFPSQGQGEENEQTRHWTPLYTSAEQGISVNRFETNVFDYRGATVAIFKLTDGGLVAVAIDQEWRHSAKRFGGPLTALYHFFPTCKRIECAGAVYCNLKLRSAFMGLSFDKFLSIDKGMNNVAAIEVWGCSGATTLQEQQKLKQWQSRQVEKNKRVPLPGNWDENPDKTLLEMAGFTFSSERRDEGPRGD</sequence>
<dbReference type="Pfam" id="PF07534">
    <property type="entry name" value="TLD"/>
    <property type="match status" value="1"/>
</dbReference>
<evidence type="ECO:0000259" key="2">
    <source>
        <dbReference type="PROSITE" id="PS51886"/>
    </source>
</evidence>
<accession>A0AA39I4N7</accession>
<dbReference type="EMBL" id="JAUCMV010000002">
    <property type="protein sequence ID" value="KAK0416699.1"/>
    <property type="molecule type" value="Genomic_DNA"/>
</dbReference>
<protein>
    <recommendedName>
        <fullName evidence="2">TLDc domain-containing protein</fullName>
    </recommendedName>
</protein>
<dbReference type="Proteomes" id="UP001175271">
    <property type="component" value="Unassembled WGS sequence"/>
</dbReference>
<evidence type="ECO:0000313" key="3">
    <source>
        <dbReference type="EMBL" id="KAK0416699.1"/>
    </source>
</evidence>
<feature type="domain" description="TLDc" evidence="2">
    <location>
        <begin position="179"/>
        <end position="327"/>
    </location>
</feature>